<keyword evidence="1" id="KW-1133">Transmembrane helix</keyword>
<dbReference type="EMBL" id="PUIA01000035">
    <property type="protein sequence ID" value="PQO33273.1"/>
    <property type="molecule type" value="Genomic_DNA"/>
</dbReference>
<evidence type="ECO:0000313" key="3">
    <source>
        <dbReference type="Proteomes" id="UP000240009"/>
    </source>
</evidence>
<dbReference type="RefSeq" id="WP_105352885.1">
    <property type="nucleotide sequence ID" value="NZ_PUIA01000035.1"/>
</dbReference>
<evidence type="ECO:0008006" key="4">
    <source>
        <dbReference type="Google" id="ProtNLM"/>
    </source>
</evidence>
<organism evidence="2 3">
    <name type="scientific">Blastopirellula marina</name>
    <dbReference type="NCBI Taxonomy" id="124"/>
    <lineage>
        <taxon>Bacteria</taxon>
        <taxon>Pseudomonadati</taxon>
        <taxon>Planctomycetota</taxon>
        <taxon>Planctomycetia</taxon>
        <taxon>Pirellulales</taxon>
        <taxon>Pirellulaceae</taxon>
        <taxon>Blastopirellula</taxon>
    </lineage>
</organism>
<feature type="transmembrane region" description="Helical" evidence="1">
    <location>
        <begin position="23"/>
        <end position="56"/>
    </location>
</feature>
<keyword evidence="1" id="KW-0472">Membrane</keyword>
<reference evidence="2 3" key="1">
    <citation type="submission" date="2018-02" db="EMBL/GenBank/DDBJ databases">
        <title>Comparative genomes isolates from brazilian mangrove.</title>
        <authorList>
            <person name="Araujo J.E."/>
            <person name="Taketani R.G."/>
            <person name="Silva M.C.P."/>
            <person name="Loureco M.V."/>
            <person name="Andreote F.D."/>
        </authorList>
    </citation>
    <scope>NUCLEOTIDE SEQUENCE [LARGE SCALE GENOMIC DNA]</scope>
    <source>
        <strain evidence="2 3">HEX-2 MGV</strain>
    </source>
</reference>
<protein>
    <recommendedName>
        <fullName evidence="4">Cytochrome aa3 subunit 4</fullName>
    </recommendedName>
</protein>
<evidence type="ECO:0000313" key="2">
    <source>
        <dbReference type="EMBL" id="PQO33273.1"/>
    </source>
</evidence>
<gene>
    <name evidence="2" type="ORF">C5Y96_10495</name>
</gene>
<evidence type="ECO:0000256" key="1">
    <source>
        <dbReference type="SAM" id="Phobius"/>
    </source>
</evidence>
<sequence length="71" mass="7963">MNESEAAKSHEPPAPQPTYAPAVMALGIMMLLWGVTTMWIMSVAGLGVMVWALWMWISDIRLDWKKENSGE</sequence>
<dbReference type="OrthoDB" id="285081at2"/>
<name>A0A2S8FM50_9BACT</name>
<dbReference type="Proteomes" id="UP000240009">
    <property type="component" value="Unassembled WGS sequence"/>
</dbReference>
<keyword evidence="1" id="KW-0812">Transmembrane</keyword>
<accession>A0A2S8FM50</accession>
<dbReference type="AlphaFoldDB" id="A0A2S8FM50"/>
<comment type="caution">
    <text evidence="2">The sequence shown here is derived from an EMBL/GenBank/DDBJ whole genome shotgun (WGS) entry which is preliminary data.</text>
</comment>
<proteinExistence type="predicted"/>